<dbReference type="GO" id="GO:0004674">
    <property type="term" value="F:protein serine/threonine kinase activity"/>
    <property type="evidence" value="ECO:0007669"/>
    <property type="project" value="UniProtKB-KW"/>
</dbReference>
<evidence type="ECO:0000256" key="23">
    <source>
        <dbReference type="SAM" id="SignalP"/>
    </source>
</evidence>
<dbReference type="Pfam" id="PF13855">
    <property type="entry name" value="LRR_8"/>
    <property type="match status" value="2"/>
</dbReference>
<gene>
    <name evidence="25" type="ORF">EUGRSUZ_I02250</name>
</gene>
<keyword evidence="8 22" id="KW-0812">Transmembrane</keyword>
<sequence>MSLFILFIIAFSCSNPIVAELAPYMKSEASALLHSKWWPPSITGNTSLPHCKWPGVSCDASGSVTEIRLKTEYQIGGNFSNMNFCLLPSLTSLQIFCNGLVGKFPLQICTLSRLTRLDLSYNSLTGELPPCLGEVPPIVGRLHDLRSLKFNSNKLGGSIPLELGNLTKIEDVDLSCNNFIGPIPSSIGNLTSLTHLYLQKNKLNGSIPLEIGNFKNLKWLDLSSNNLVGKIPIELSNLGEMNYLDLSCNNLTSPIPLAIGKLMNLTDLYLQENKFDGYIPREIGNLINLTHLYLQQNKFGGSIPREIGNLIGLTHLYLQENKFGGSIPSEIGNLMSLKYLLLQQNELNGPIPSEIGNLEQLSMLNLRENRFGGFIPSKIGDLRSLWILDLSSNDLIGKIPVELENLGMLSHLDLHNNSLSGSIPTFENNTLLGPIPDNLRATFPNTSFMGNEANRRRSSVVHYMTMFVPLATIAISFTILGLCFLFQGGTKSKQSETTQKNGDFLSIWNYDGMIAYEDIINATEDFDIKYCIGTGGYGSVYRAQVPNGKVVALKKLHSFEAKDLSSNKSFRNEIKHLIEVRHRSIIKLHGFCLHRQCMFLIYEYMEKGSLFRALRDNVEAVELDWSKRVDLVQDMSHALSYMHHDCARPMVHRDISSNNILLNSKMQAFVSDFGTARLLNLNSSSNLTTNIAGTYGYIAPELAYTLGINEKCGVYSFGVVAMETIMGEHPGDILSMLLTSRGEDIVLHKILDPRLPFPRNNSIARSIVLLVSLALACLSTNPKSRPTMKQVSEAFLVQKLPLAKPFHEISLAQLRANNRSWLEGGPTEASSEPSDELGSLSACPVRS</sequence>
<evidence type="ECO:0000256" key="14">
    <source>
        <dbReference type="ARBA" id="ARBA00022989"/>
    </source>
</evidence>
<dbReference type="GO" id="GO:0005886">
    <property type="term" value="C:plasma membrane"/>
    <property type="evidence" value="ECO:0000318"/>
    <property type="project" value="GO_Central"/>
</dbReference>
<dbReference type="InterPro" id="IPR003591">
    <property type="entry name" value="Leu-rich_rpt_typical-subtyp"/>
</dbReference>
<dbReference type="SUPFAM" id="SSF52058">
    <property type="entry name" value="L domain-like"/>
    <property type="match status" value="1"/>
</dbReference>
<feature type="transmembrane region" description="Helical" evidence="22">
    <location>
        <begin position="463"/>
        <end position="486"/>
    </location>
</feature>
<evidence type="ECO:0000256" key="10">
    <source>
        <dbReference type="ARBA" id="ARBA00022737"/>
    </source>
</evidence>
<evidence type="ECO:0000256" key="20">
    <source>
        <dbReference type="PROSITE-ProRule" id="PRU10141"/>
    </source>
</evidence>
<dbReference type="PROSITE" id="PS00109">
    <property type="entry name" value="PROTEIN_KINASE_TYR"/>
    <property type="match status" value="1"/>
</dbReference>
<keyword evidence="4" id="KW-0723">Serine/threonine-protein kinase</keyword>
<evidence type="ECO:0000256" key="7">
    <source>
        <dbReference type="ARBA" id="ARBA00022679"/>
    </source>
</evidence>
<dbReference type="PROSITE" id="PS51450">
    <property type="entry name" value="LRR"/>
    <property type="match status" value="1"/>
</dbReference>
<evidence type="ECO:0000256" key="22">
    <source>
        <dbReference type="SAM" id="Phobius"/>
    </source>
</evidence>
<dbReference type="FunFam" id="3.80.10.10:FF:000470">
    <property type="entry name" value="LRR receptor-like serine/threonine-protein kinase RPK2"/>
    <property type="match status" value="1"/>
</dbReference>
<dbReference type="PRINTS" id="PR00019">
    <property type="entry name" value="LEURICHRPT"/>
</dbReference>
<dbReference type="EMBL" id="KK198761">
    <property type="protein sequence ID" value="KCW56525.1"/>
    <property type="molecule type" value="Genomic_DNA"/>
</dbReference>
<keyword evidence="5" id="KW-0597">Phosphoprotein</keyword>
<feature type="signal peptide" evidence="23">
    <location>
        <begin position="1"/>
        <end position="19"/>
    </location>
</feature>
<dbReference type="PROSITE" id="PS50011">
    <property type="entry name" value="PROTEIN_KINASE_DOM"/>
    <property type="match status" value="1"/>
</dbReference>
<evidence type="ECO:0000256" key="21">
    <source>
        <dbReference type="SAM" id="MobiDB-lite"/>
    </source>
</evidence>
<dbReference type="InterPro" id="IPR017441">
    <property type="entry name" value="Protein_kinase_ATP_BS"/>
</dbReference>
<dbReference type="Gramene" id="KCW56525">
    <property type="protein sequence ID" value="KCW56525"/>
    <property type="gene ID" value="EUGRSUZ_I02250"/>
</dbReference>
<reference evidence="25" key="1">
    <citation type="submission" date="2013-07" db="EMBL/GenBank/DDBJ databases">
        <title>The genome of Eucalyptus grandis.</title>
        <authorList>
            <person name="Schmutz J."/>
            <person name="Hayes R."/>
            <person name="Myburg A."/>
            <person name="Tuskan G."/>
            <person name="Grattapaglia D."/>
            <person name="Rokhsar D.S."/>
        </authorList>
    </citation>
    <scope>NUCLEOTIDE SEQUENCE</scope>
    <source>
        <tissue evidence="25">Leaf extractions</tissue>
    </source>
</reference>
<dbReference type="Pfam" id="PF00560">
    <property type="entry name" value="LRR_1"/>
    <property type="match status" value="1"/>
</dbReference>
<dbReference type="FunFam" id="3.80.10.10:FF:000095">
    <property type="entry name" value="LRR receptor-like serine/threonine-protein kinase GSO1"/>
    <property type="match status" value="1"/>
</dbReference>
<keyword evidence="11 20" id="KW-0547">Nucleotide-binding</keyword>
<keyword evidence="7" id="KW-0808">Transferase</keyword>
<feature type="domain" description="Protein kinase" evidence="24">
    <location>
        <begin position="526"/>
        <end position="796"/>
    </location>
</feature>
<dbReference type="InterPro" id="IPR051716">
    <property type="entry name" value="Plant_RL_S/T_kinase"/>
</dbReference>
<dbReference type="Gene3D" id="3.30.200.20">
    <property type="entry name" value="Phosphorylase Kinase, domain 1"/>
    <property type="match status" value="1"/>
</dbReference>
<evidence type="ECO:0000256" key="6">
    <source>
        <dbReference type="ARBA" id="ARBA00022614"/>
    </source>
</evidence>
<dbReference type="Pfam" id="PF23598">
    <property type="entry name" value="LRR_14"/>
    <property type="match status" value="1"/>
</dbReference>
<keyword evidence="17" id="KW-0325">Glycoprotein</keyword>
<dbReference type="FunFam" id="3.80.10.10:FF:000400">
    <property type="entry name" value="Nuclear pore complex protein NUP107"/>
    <property type="match status" value="1"/>
</dbReference>
<dbReference type="InterPro" id="IPR032675">
    <property type="entry name" value="LRR_dom_sf"/>
</dbReference>
<evidence type="ECO:0000256" key="1">
    <source>
        <dbReference type="ARBA" id="ARBA00004251"/>
    </source>
</evidence>
<comment type="subcellular location">
    <subcellularLocation>
        <location evidence="1">Cell membrane</location>
        <topology evidence="1">Single-pass type I membrane protein</topology>
    </subcellularLocation>
</comment>
<dbReference type="FunFam" id="3.30.200.20:FF:000309">
    <property type="entry name" value="Leucine-rich repeat receptor protein kinase MSP1"/>
    <property type="match status" value="1"/>
</dbReference>
<evidence type="ECO:0000259" key="24">
    <source>
        <dbReference type="PROSITE" id="PS50011"/>
    </source>
</evidence>
<keyword evidence="16" id="KW-0675">Receptor</keyword>
<dbReference type="EC" id="2.7.11.1" evidence="2"/>
<dbReference type="GO" id="GO:0099402">
    <property type="term" value="P:plant organ development"/>
    <property type="evidence" value="ECO:0007669"/>
    <property type="project" value="UniProtKB-ARBA"/>
</dbReference>
<keyword evidence="10" id="KW-0677">Repeat</keyword>
<dbReference type="InterPro" id="IPR011009">
    <property type="entry name" value="Kinase-like_dom_sf"/>
</dbReference>
<dbReference type="Pfam" id="PF00069">
    <property type="entry name" value="Pkinase"/>
    <property type="match status" value="1"/>
</dbReference>
<evidence type="ECO:0000256" key="5">
    <source>
        <dbReference type="ARBA" id="ARBA00022553"/>
    </source>
</evidence>
<dbReference type="Gene3D" id="1.10.510.10">
    <property type="entry name" value="Transferase(Phosphotransferase) domain 1"/>
    <property type="match status" value="1"/>
</dbReference>
<evidence type="ECO:0000256" key="2">
    <source>
        <dbReference type="ARBA" id="ARBA00012513"/>
    </source>
</evidence>
<dbReference type="InterPro" id="IPR000719">
    <property type="entry name" value="Prot_kinase_dom"/>
</dbReference>
<dbReference type="SUPFAM" id="SSF56112">
    <property type="entry name" value="Protein kinase-like (PK-like)"/>
    <property type="match status" value="1"/>
</dbReference>
<keyword evidence="12" id="KW-0418">Kinase</keyword>
<keyword evidence="9 23" id="KW-0732">Signal</keyword>
<feature type="binding site" evidence="20">
    <location>
        <position position="554"/>
    </location>
    <ligand>
        <name>ATP</name>
        <dbReference type="ChEBI" id="CHEBI:30616"/>
    </ligand>
</feature>
<name>A0A059ASX3_EUCGR</name>
<evidence type="ECO:0000313" key="25">
    <source>
        <dbReference type="EMBL" id="KCW56525.1"/>
    </source>
</evidence>
<evidence type="ECO:0000256" key="19">
    <source>
        <dbReference type="ARBA" id="ARBA00048679"/>
    </source>
</evidence>
<dbReference type="FunFam" id="1.10.510.10:FF:000445">
    <property type="entry name" value="MDIS1-interacting receptor like kinase 2"/>
    <property type="match status" value="1"/>
</dbReference>
<evidence type="ECO:0000256" key="9">
    <source>
        <dbReference type="ARBA" id="ARBA00022729"/>
    </source>
</evidence>
<evidence type="ECO:0000256" key="18">
    <source>
        <dbReference type="ARBA" id="ARBA00047899"/>
    </source>
</evidence>
<evidence type="ECO:0000256" key="12">
    <source>
        <dbReference type="ARBA" id="ARBA00022777"/>
    </source>
</evidence>
<organism evidence="25">
    <name type="scientific">Eucalyptus grandis</name>
    <name type="common">Flooded gum</name>
    <dbReference type="NCBI Taxonomy" id="71139"/>
    <lineage>
        <taxon>Eukaryota</taxon>
        <taxon>Viridiplantae</taxon>
        <taxon>Streptophyta</taxon>
        <taxon>Embryophyta</taxon>
        <taxon>Tracheophyta</taxon>
        <taxon>Spermatophyta</taxon>
        <taxon>Magnoliopsida</taxon>
        <taxon>eudicotyledons</taxon>
        <taxon>Gunneridae</taxon>
        <taxon>Pentapetalae</taxon>
        <taxon>rosids</taxon>
        <taxon>malvids</taxon>
        <taxon>Myrtales</taxon>
        <taxon>Myrtaceae</taxon>
        <taxon>Myrtoideae</taxon>
        <taxon>Eucalypteae</taxon>
        <taxon>Eucalyptus</taxon>
    </lineage>
</organism>
<keyword evidence="6" id="KW-0433">Leucine-rich repeat</keyword>
<dbReference type="InParanoid" id="A0A059ASX3"/>
<dbReference type="GO" id="GO:0005524">
    <property type="term" value="F:ATP binding"/>
    <property type="evidence" value="ECO:0007669"/>
    <property type="project" value="UniProtKB-UniRule"/>
</dbReference>
<feature type="region of interest" description="Disordered" evidence="21">
    <location>
        <begin position="822"/>
        <end position="847"/>
    </location>
</feature>
<dbReference type="GO" id="GO:0051606">
    <property type="term" value="P:detection of stimulus"/>
    <property type="evidence" value="ECO:0007669"/>
    <property type="project" value="UniProtKB-ARBA"/>
</dbReference>
<evidence type="ECO:0000256" key="8">
    <source>
        <dbReference type="ARBA" id="ARBA00022692"/>
    </source>
</evidence>
<dbReference type="InterPro" id="IPR055414">
    <property type="entry name" value="LRR_R13L4/SHOC2-like"/>
</dbReference>
<dbReference type="SMART" id="SM00369">
    <property type="entry name" value="LRR_TYP"/>
    <property type="match status" value="8"/>
</dbReference>
<keyword evidence="13 20" id="KW-0067">ATP-binding</keyword>
<protein>
    <recommendedName>
        <fullName evidence="2">non-specific serine/threonine protein kinase</fullName>
        <ecNumber evidence="2">2.7.11.1</ecNumber>
    </recommendedName>
</protein>
<dbReference type="Gene3D" id="3.80.10.10">
    <property type="entry name" value="Ribonuclease Inhibitor"/>
    <property type="match status" value="4"/>
</dbReference>
<feature type="chain" id="PRO_5001573671" description="non-specific serine/threonine protein kinase" evidence="23">
    <location>
        <begin position="20"/>
        <end position="847"/>
    </location>
</feature>
<keyword evidence="3" id="KW-1003">Cell membrane</keyword>
<dbReference type="PANTHER" id="PTHR48053:SF126">
    <property type="entry name" value="MDIS1-INTERACTING RECEPTOR LIKE KINASE 2-LIKE ISOFORM X1"/>
    <property type="match status" value="1"/>
</dbReference>
<accession>A0A059ASX3</accession>
<dbReference type="InterPro" id="IPR008266">
    <property type="entry name" value="Tyr_kinase_AS"/>
</dbReference>
<evidence type="ECO:0000256" key="4">
    <source>
        <dbReference type="ARBA" id="ARBA00022527"/>
    </source>
</evidence>
<comment type="catalytic activity">
    <reaction evidence="18">
        <text>L-threonyl-[protein] + ATP = O-phospho-L-threonyl-[protein] + ADP + H(+)</text>
        <dbReference type="Rhea" id="RHEA:46608"/>
        <dbReference type="Rhea" id="RHEA-COMP:11060"/>
        <dbReference type="Rhea" id="RHEA-COMP:11605"/>
        <dbReference type="ChEBI" id="CHEBI:15378"/>
        <dbReference type="ChEBI" id="CHEBI:30013"/>
        <dbReference type="ChEBI" id="CHEBI:30616"/>
        <dbReference type="ChEBI" id="CHEBI:61977"/>
        <dbReference type="ChEBI" id="CHEBI:456216"/>
        <dbReference type="EC" id="2.7.11.1"/>
    </reaction>
</comment>
<dbReference type="OMA" id="LQLVNCE"/>
<keyword evidence="15 22" id="KW-0472">Membrane</keyword>
<evidence type="ECO:0000256" key="16">
    <source>
        <dbReference type="ARBA" id="ARBA00023170"/>
    </source>
</evidence>
<evidence type="ECO:0000256" key="17">
    <source>
        <dbReference type="ARBA" id="ARBA00023180"/>
    </source>
</evidence>
<evidence type="ECO:0000256" key="11">
    <source>
        <dbReference type="ARBA" id="ARBA00022741"/>
    </source>
</evidence>
<dbReference type="InterPro" id="IPR001611">
    <property type="entry name" value="Leu-rich_rpt"/>
</dbReference>
<proteinExistence type="predicted"/>
<dbReference type="PANTHER" id="PTHR48053">
    <property type="entry name" value="LEUCINE RICH REPEAT FAMILY PROTEIN, EXPRESSED"/>
    <property type="match status" value="1"/>
</dbReference>
<dbReference type="SMART" id="SM00365">
    <property type="entry name" value="LRR_SD22"/>
    <property type="match status" value="5"/>
</dbReference>
<dbReference type="PROSITE" id="PS00107">
    <property type="entry name" value="PROTEIN_KINASE_ATP"/>
    <property type="match status" value="1"/>
</dbReference>
<evidence type="ECO:0000256" key="3">
    <source>
        <dbReference type="ARBA" id="ARBA00022475"/>
    </source>
</evidence>
<keyword evidence="14 22" id="KW-1133">Transmembrane helix</keyword>
<comment type="catalytic activity">
    <reaction evidence="19">
        <text>L-seryl-[protein] + ATP = O-phospho-L-seryl-[protein] + ADP + H(+)</text>
        <dbReference type="Rhea" id="RHEA:17989"/>
        <dbReference type="Rhea" id="RHEA-COMP:9863"/>
        <dbReference type="Rhea" id="RHEA-COMP:11604"/>
        <dbReference type="ChEBI" id="CHEBI:15378"/>
        <dbReference type="ChEBI" id="CHEBI:29999"/>
        <dbReference type="ChEBI" id="CHEBI:30616"/>
        <dbReference type="ChEBI" id="CHEBI:83421"/>
        <dbReference type="ChEBI" id="CHEBI:456216"/>
        <dbReference type="EC" id="2.7.11.1"/>
    </reaction>
</comment>
<dbReference type="GO" id="GO:0009653">
    <property type="term" value="P:anatomical structure morphogenesis"/>
    <property type="evidence" value="ECO:0007669"/>
    <property type="project" value="UniProtKB-ARBA"/>
</dbReference>
<dbReference type="AlphaFoldDB" id="A0A059ASX3"/>
<evidence type="ECO:0000256" key="15">
    <source>
        <dbReference type="ARBA" id="ARBA00023136"/>
    </source>
</evidence>
<evidence type="ECO:0000256" key="13">
    <source>
        <dbReference type="ARBA" id="ARBA00022840"/>
    </source>
</evidence>